<evidence type="ECO:0000256" key="10">
    <source>
        <dbReference type="SAM" id="Phobius"/>
    </source>
</evidence>
<feature type="transmembrane region" description="Helical" evidence="10">
    <location>
        <begin position="57"/>
        <end position="79"/>
    </location>
</feature>
<dbReference type="Proteomes" id="UP000268192">
    <property type="component" value="Chromosome"/>
</dbReference>
<dbReference type="InterPro" id="IPR000390">
    <property type="entry name" value="Small_drug/metabolite_transptr"/>
</dbReference>
<keyword evidence="2" id="KW-0813">Transport</keyword>
<proteinExistence type="inferred from homology"/>
<keyword evidence="6 10" id="KW-0472">Membrane</keyword>
<dbReference type="AlphaFoldDB" id="A0A3S9B9V7"/>
<evidence type="ECO:0000256" key="7">
    <source>
        <dbReference type="ARBA" id="ARBA00038151"/>
    </source>
</evidence>
<dbReference type="PANTHER" id="PTHR30561">
    <property type="entry name" value="SMR FAMILY PROTON-DEPENDENT DRUG EFFLUX TRANSPORTER SUGE"/>
    <property type="match status" value="1"/>
</dbReference>
<evidence type="ECO:0000256" key="3">
    <source>
        <dbReference type="ARBA" id="ARBA00022475"/>
    </source>
</evidence>
<dbReference type="GO" id="GO:0005886">
    <property type="term" value="C:plasma membrane"/>
    <property type="evidence" value="ECO:0007669"/>
    <property type="project" value="UniProtKB-SubCell"/>
</dbReference>
<accession>A0A3S9B9V7</accession>
<dbReference type="Pfam" id="PF00893">
    <property type="entry name" value="Multi_Drug_Res"/>
    <property type="match status" value="1"/>
</dbReference>
<name>A0A3S9B9V7_9HYPH</name>
<evidence type="ECO:0000256" key="1">
    <source>
        <dbReference type="ARBA" id="ARBA00004651"/>
    </source>
</evidence>
<dbReference type="GO" id="GO:1990961">
    <property type="term" value="P:xenobiotic detoxification by transmembrane export across the plasma membrane"/>
    <property type="evidence" value="ECO:0007669"/>
    <property type="project" value="UniProtKB-ARBA"/>
</dbReference>
<dbReference type="Gene3D" id="1.10.3730.20">
    <property type="match status" value="1"/>
</dbReference>
<evidence type="ECO:0000313" key="11">
    <source>
        <dbReference type="EMBL" id="AZN73766.1"/>
    </source>
</evidence>
<evidence type="ECO:0000256" key="6">
    <source>
        <dbReference type="ARBA" id="ARBA00023136"/>
    </source>
</evidence>
<evidence type="ECO:0000256" key="8">
    <source>
        <dbReference type="ARBA" id="ARBA00039168"/>
    </source>
</evidence>
<dbReference type="PANTHER" id="PTHR30561:SF0">
    <property type="entry name" value="GUANIDINIUM EXPORTER"/>
    <property type="match status" value="1"/>
</dbReference>
<dbReference type="FunFam" id="1.10.3730.20:FF:000001">
    <property type="entry name" value="Quaternary ammonium compound resistance transporter SugE"/>
    <property type="match status" value="1"/>
</dbReference>
<reference evidence="11 12" key="1">
    <citation type="submission" date="2018-09" db="EMBL/GenBank/DDBJ databases">
        <title>Marinorhizobium profundi gen. nov., sp. nov., isolated from a deep-sea sediment sample from the New Britain Trench and proposal of Marinorhizobiaceae fam. nov. in the order Rhizobiales of the class Alphaproteobacteria.</title>
        <authorList>
            <person name="Cao J."/>
        </authorList>
    </citation>
    <scope>NUCLEOTIDE SEQUENCE [LARGE SCALE GENOMIC DNA]</scope>
    <source>
        <strain evidence="11 12">WS11</strain>
    </source>
</reference>
<evidence type="ECO:0000256" key="9">
    <source>
        <dbReference type="RuleBase" id="RU003942"/>
    </source>
</evidence>
<keyword evidence="5 10" id="KW-1133">Transmembrane helix</keyword>
<evidence type="ECO:0000313" key="12">
    <source>
        <dbReference type="Proteomes" id="UP000268192"/>
    </source>
</evidence>
<keyword evidence="3" id="KW-1003">Cell membrane</keyword>
<feature type="transmembrane region" description="Helical" evidence="10">
    <location>
        <begin position="85"/>
        <end position="103"/>
    </location>
</feature>
<dbReference type="NCBIfam" id="NF008512">
    <property type="entry name" value="PRK11431.1"/>
    <property type="match status" value="1"/>
</dbReference>
<keyword evidence="12" id="KW-1185">Reference proteome</keyword>
<feature type="transmembrane region" description="Helical" evidence="10">
    <location>
        <begin position="33"/>
        <end position="50"/>
    </location>
</feature>
<dbReference type="SUPFAM" id="SSF103481">
    <property type="entry name" value="Multidrug resistance efflux transporter EmrE"/>
    <property type="match status" value="1"/>
</dbReference>
<comment type="subcellular location">
    <subcellularLocation>
        <location evidence="1 9">Cell membrane</location>
        <topology evidence="1 9">Multi-pass membrane protein</topology>
    </subcellularLocation>
</comment>
<organism evidence="11 12">
    <name type="scientific">Georhizobium profundi</name>
    <dbReference type="NCBI Taxonomy" id="2341112"/>
    <lineage>
        <taxon>Bacteria</taxon>
        <taxon>Pseudomonadati</taxon>
        <taxon>Pseudomonadota</taxon>
        <taxon>Alphaproteobacteria</taxon>
        <taxon>Hyphomicrobiales</taxon>
        <taxon>Rhizobiaceae</taxon>
        <taxon>Georhizobium</taxon>
    </lineage>
</organism>
<dbReference type="KEGG" id="abaw:D5400_11805"/>
<dbReference type="InterPro" id="IPR037185">
    <property type="entry name" value="EmrE-like"/>
</dbReference>
<dbReference type="EMBL" id="CP032509">
    <property type="protein sequence ID" value="AZN73766.1"/>
    <property type="molecule type" value="Genomic_DNA"/>
</dbReference>
<dbReference type="GO" id="GO:0022857">
    <property type="term" value="F:transmembrane transporter activity"/>
    <property type="evidence" value="ECO:0007669"/>
    <property type="project" value="InterPro"/>
</dbReference>
<protein>
    <recommendedName>
        <fullName evidence="8">Guanidinium exporter</fullName>
    </recommendedName>
</protein>
<gene>
    <name evidence="11" type="primary">sugE</name>
    <name evidence="11" type="ORF">D5400_11805</name>
</gene>
<evidence type="ECO:0000256" key="2">
    <source>
        <dbReference type="ARBA" id="ARBA00022448"/>
    </source>
</evidence>
<keyword evidence="4 9" id="KW-0812">Transmembrane</keyword>
<dbReference type="InterPro" id="IPR045324">
    <property type="entry name" value="Small_multidrug_res"/>
</dbReference>
<sequence>MAWLILVVAALFEIGWAVGLKSLDGFSRPTPVILTIGAMAISIWLLSIAMRDLPLGTAYAVWTGLGAVGTATFGILFFGELASPARIASIGLIVLGIAGLKLASS</sequence>
<evidence type="ECO:0000256" key="4">
    <source>
        <dbReference type="ARBA" id="ARBA00022692"/>
    </source>
</evidence>
<evidence type="ECO:0000256" key="5">
    <source>
        <dbReference type="ARBA" id="ARBA00022989"/>
    </source>
</evidence>
<comment type="similarity">
    <text evidence="7">Belongs to the drug/metabolite transporter (DMT) superfamily. Small multidrug resistance (SMR) (TC 2.A.7.1) family. Gdx/SugE subfamily.</text>
</comment>
<dbReference type="RefSeq" id="WP_126010190.1">
    <property type="nucleotide sequence ID" value="NZ_CP032509.1"/>
</dbReference>
<dbReference type="OrthoDB" id="9808638at2"/>